<dbReference type="InterPro" id="IPR012441">
    <property type="entry name" value="DUF1643"/>
</dbReference>
<sequence>MDCKNISVDQTKREPEYTRSNAIPKQDSEYRYLLTRHWDDTRPTVCYIGLNPSTATASDSDPTMTKLATAANMMGFGGMLLVNLFPVRSPNPSDIDRHDSPKGSDADSYIEDAVDSAEAVFAVWGGKGKQYTDRIAEVIDIIDKPVCVLDYNKDGSPLHGGARGEFYNRLSPQPYSL</sequence>
<protein>
    <submittedName>
        <fullName evidence="2">DUF1643 domain-containing protein</fullName>
    </submittedName>
</protein>
<evidence type="ECO:0000313" key="3">
    <source>
        <dbReference type="Proteomes" id="UP001057580"/>
    </source>
</evidence>
<dbReference type="Proteomes" id="UP001057580">
    <property type="component" value="Plasmid unnamed1"/>
</dbReference>
<evidence type="ECO:0000313" key="1">
    <source>
        <dbReference type="EMBL" id="UWM56988.1"/>
    </source>
</evidence>
<keyword evidence="2" id="KW-0614">Plasmid</keyword>
<dbReference type="EMBL" id="CP104004">
    <property type="protein sequence ID" value="UWM57028.1"/>
    <property type="molecule type" value="Genomic_DNA"/>
</dbReference>
<dbReference type="GeneID" id="74945224"/>
<evidence type="ECO:0000313" key="2">
    <source>
        <dbReference type="EMBL" id="UWM57028.1"/>
    </source>
</evidence>
<gene>
    <name evidence="2" type="ORF">N0B31_21545</name>
    <name evidence="1" type="ORF">N0B31_22340</name>
</gene>
<name>A0A9E7R892_9EURY</name>
<reference evidence="2" key="1">
    <citation type="submission" date="2022-09" db="EMBL/GenBank/DDBJ databases">
        <title>Diverse halophilic archaea isolated from saline environments.</title>
        <authorList>
            <person name="Cui H.-L."/>
        </authorList>
    </citation>
    <scope>NUCLEOTIDE SEQUENCE</scope>
    <source>
        <strain evidence="2">ZS-35-S2</strain>
        <plasmid evidence="2">unnamed1</plasmid>
    </source>
</reference>
<dbReference type="Pfam" id="PF07799">
    <property type="entry name" value="DUF1643"/>
    <property type="match status" value="1"/>
</dbReference>
<dbReference type="RefSeq" id="WP_260644099.1">
    <property type="nucleotide sequence ID" value="NZ_CP104004.1"/>
</dbReference>
<accession>A0A9E7R892</accession>
<dbReference type="KEGG" id="ssai:N0B31_21545"/>
<geneLocation type="plasmid" evidence="2 3">
    <name>unnamed1</name>
</geneLocation>
<proteinExistence type="predicted"/>
<dbReference type="KEGG" id="ssai:N0B31_22340"/>
<organism evidence="2 3">
    <name type="scientific">Salinirubellus salinus</name>
    <dbReference type="NCBI Taxonomy" id="1364945"/>
    <lineage>
        <taxon>Archaea</taxon>
        <taxon>Methanobacteriati</taxon>
        <taxon>Methanobacteriota</taxon>
        <taxon>Stenosarchaea group</taxon>
        <taxon>Halobacteria</taxon>
        <taxon>Halobacteriales</taxon>
        <taxon>Natronomonadaceae</taxon>
        <taxon>Salinirubellus</taxon>
    </lineage>
</organism>
<dbReference type="AlphaFoldDB" id="A0A9E7R892"/>
<dbReference type="EMBL" id="CP104004">
    <property type="protein sequence ID" value="UWM56988.1"/>
    <property type="molecule type" value="Genomic_DNA"/>
</dbReference>
<keyword evidence="3" id="KW-1185">Reference proteome</keyword>